<accession>K6AJF0</accession>
<comment type="caution">
    <text evidence="2">The sequence shown here is derived from an EMBL/GenBank/DDBJ whole genome shotgun (WGS) entry which is preliminary data.</text>
</comment>
<evidence type="ECO:0000259" key="1">
    <source>
        <dbReference type="Pfam" id="PF04230"/>
    </source>
</evidence>
<dbReference type="EMBL" id="AGZQ01000002">
    <property type="protein sequence ID" value="EKN15848.1"/>
    <property type="molecule type" value="Genomic_DNA"/>
</dbReference>
<proteinExistence type="predicted"/>
<feature type="domain" description="Polysaccharide pyruvyl transferase" evidence="1">
    <location>
        <begin position="13"/>
        <end position="290"/>
    </location>
</feature>
<reference evidence="2 3" key="1">
    <citation type="submission" date="2012-02" db="EMBL/GenBank/DDBJ databases">
        <title>The Genome Sequence of Parabacteroides merdae CL03T12C32.</title>
        <authorList>
            <consortium name="The Broad Institute Genome Sequencing Platform"/>
            <person name="Earl A."/>
            <person name="Ward D."/>
            <person name="Feldgarden M."/>
            <person name="Gevers D."/>
            <person name="Zitomersky N.L."/>
            <person name="Coyne M.J."/>
            <person name="Comstock L.E."/>
            <person name="Young S.K."/>
            <person name="Zeng Q."/>
            <person name="Gargeya S."/>
            <person name="Fitzgerald M."/>
            <person name="Haas B."/>
            <person name="Abouelleil A."/>
            <person name="Alvarado L."/>
            <person name="Arachchi H.M."/>
            <person name="Berlin A."/>
            <person name="Chapman S.B."/>
            <person name="Gearin G."/>
            <person name="Goldberg J."/>
            <person name="Griggs A."/>
            <person name="Gujja S."/>
            <person name="Hansen M."/>
            <person name="Heiman D."/>
            <person name="Howarth C."/>
            <person name="Larimer J."/>
            <person name="Lui A."/>
            <person name="MacDonald P.J.P."/>
            <person name="McCowen C."/>
            <person name="Montmayeur A."/>
            <person name="Murphy C."/>
            <person name="Neiman D."/>
            <person name="Pearson M."/>
            <person name="Priest M."/>
            <person name="Roberts A."/>
            <person name="Saif S."/>
            <person name="Shea T."/>
            <person name="Sisk P."/>
            <person name="Stolte C."/>
            <person name="Sykes S."/>
            <person name="Wortman J."/>
            <person name="Nusbaum C."/>
            <person name="Birren B."/>
        </authorList>
    </citation>
    <scope>NUCLEOTIDE SEQUENCE [LARGE SCALE GENOMIC DNA]</scope>
    <source>
        <strain evidence="2 3">CL03T12C32</strain>
    </source>
</reference>
<sequence length="355" mass="41065">MNIGILTFHWATNYGAIMQCYALQSYLTSVGHNVKIINYKPRQYDNSFCNFLRHRKFLNLGEYIDAQKKENALIPFRRNHLNLTDRLYTYSSISEIASQFDLIISGSDQVTNPAFLMFGEGNGIISPAYFLGFRFEGKRIGYALSFGCVTYPEEARKVASTYIGTFDSISVRESSGIDIVESMGRDDVEVVPDPTLLMKSQFYHSLADDFSFSYTNKSYVYSFFIRYIHDRKVLINRVLGKENIIWNNENGEYTMQGWLSNIKHAEYVITDSFHCVVMCLKLHKPFVVVTEQQGNVGMNDRLYTLLNRLGLSAQIYYKEDVPICTFDWNYDWTIVDTKLKSYSLIGENFLKRTLI</sequence>
<name>K6AJF0_9BACT</name>
<dbReference type="InterPro" id="IPR007345">
    <property type="entry name" value="Polysacch_pyruvyl_Trfase"/>
</dbReference>
<dbReference type="HOGENOM" id="CLU_025617_1_0_10"/>
<dbReference type="Proteomes" id="UP000006271">
    <property type="component" value="Unassembled WGS sequence"/>
</dbReference>
<dbReference type="RefSeq" id="WP_005642826.1">
    <property type="nucleotide sequence ID" value="NZ_JH976452.1"/>
</dbReference>
<dbReference type="Pfam" id="PF04230">
    <property type="entry name" value="PS_pyruv_trans"/>
    <property type="match status" value="1"/>
</dbReference>
<dbReference type="AlphaFoldDB" id="K6AJF0"/>
<organism evidence="2 3">
    <name type="scientific">Parabacteroides merdae CL03T12C32</name>
    <dbReference type="NCBI Taxonomy" id="999420"/>
    <lineage>
        <taxon>Bacteria</taxon>
        <taxon>Pseudomonadati</taxon>
        <taxon>Bacteroidota</taxon>
        <taxon>Bacteroidia</taxon>
        <taxon>Bacteroidales</taxon>
        <taxon>Tannerellaceae</taxon>
        <taxon>Parabacteroides</taxon>
    </lineage>
</organism>
<gene>
    <name evidence="2" type="ORF">HMPREF1060_00486</name>
</gene>
<evidence type="ECO:0000313" key="3">
    <source>
        <dbReference type="Proteomes" id="UP000006271"/>
    </source>
</evidence>
<protein>
    <recommendedName>
        <fullName evidence="1">Polysaccharide pyruvyl transferase domain-containing protein</fullName>
    </recommendedName>
</protein>
<evidence type="ECO:0000313" key="2">
    <source>
        <dbReference type="EMBL" id="EKN15848.1"/>
    </source>
</evidence>